<evidence type="ECO:0000313" key="1">
    <source>
        <dbReference type="EMBL" id="KWV89609.1"/>
    </source>
</evidence>
<dbReference type="AlphaFoldDB" id="A0A125QJ40"/>
<accession>A0A125QJ40</accession>
<evidence type="ECO:0000313" key="2">
    <source>
        <dbReference type="Proteomes" id="UP000061348"/>
    </source>
</evidence>
<protein>
    <submittedName>
        <fullName evidence="1">Uncharacterized protein</fullName>
    </submittedName>
</protein>
<name>A0A125QJ40_PSEFL</name>
<dbReference type="EMBL" id="LCYA01000029">
    <property type="protein sequence ID" value="KWV89609.1"/>
    <property type="molecule type" value="Genomic_DNA"/>
</dbReference>
<dbReference type="AntiFam" id="ANF00178">
    <property type="entry name" value="Shadow ORF (opposite dhbF)"/>
</dbReference>
<gene>
    <name evidence="1" type="ORF">PFLmoz3_00722</name>
</gene>
<proteinExistence type="predicted"/>
<organism evidence="1 2">
    <name type="scientific">Pseudomonas fluorescens</name>
    <dbReference type="NCBI Taxonomy" id="294"/>
    <lineage>
        <taxon>Bacteria</taxon>
        <taxon>Pseudomonadati</taxon>
        <taxon>Pseudomonadota</taxon>
        <taxon>Gammaproteobacteria</taxon>
        <taxon>Pseudomonadales</taxon>
        <taxon>Pseudomonadaceae</taxon>
        <taxon>Pseudomonas</taxon>
    </lineage>
</organism>
<comment type="caution">
    <text evidence="1">The sequence shown here is derived from an EMBL/GenBank/DDBJ whole genome shotgun (WGS) entry which is preliminary data.</text>
</comment>
<dbReference type="Proteomes" id="UP000061348">
    <property type="component" value="Unassembled WGS sequence"/>
</dbReference>
<reference evidence="1 2" key="1">
    <citation type="submission" date="2015-05" db="EMBL/GenBank/DDBJ databases">
        <title>A genomic and transcriptomic approach to investigate the blue pigment phenotype in Pseudomonas fluorescens.</title>
        <authorList>
            <person name="Andreani N.A."/>
            <person name="Cardazzo B."/>
        </authorList>
    </citation>
    <scope>NUCLEOTIDE SEQUENCE [LARGE SCALE GENOMIC DNA]</scope>
    <source>
        <strain evidence="1 2">Ps_22</strain>
    </source>
</reference>
<sequence length="290" mass="31837">MYAVLTQVKSQLVGTFVELAVGQCVLTRLHCNGIGGSPRMGFKQRLHGQRFWVVDGGRVEVHQQSTQVARGQHLHTAQRHIRRAFQCVQQAVQRGVEVAQDRFSAHCVRGHDLEPEAAGRVVHREHQRVTEDVFTAKQGNARHKVQSRVRGGVTIVEQTVEQFRHAATTLGQRQGRLFMGEQSAQLRVSVVQRIRHVFPGQAQAQRQGVDKHAQGPLGPLAGLQAAEQHGTEHHIFAAGDTAEHLSPGQVEKARGTDPQGSGLAAQAQIERVAERALRLFGLGTQGLTLL</sequence>